<sequence>MTGAALDGAAPPVAGTGEDASGLPRPCFPPRVPQGAAVRDPGHGRGHGTPDGHPVALPPG</sequence>
<name>A0ABP7FSA2_9ACTN</name>
<protein>
    <submittedName>
        <fullName evidence="2">Uncharacterized protein</fullName>
    </submittedName>
</protein>
<evidence type="ECO:0000256" key="1">
    <source>
        <dbReference type="SAM" id="MobiDB-lite"/>
    </source>
</evidence>
<reference evidence="3" key="1">
    <citation type="journal article" date="2019" name="Int. J. Syst. Evol. Microbiol.">
        <title>The Global Catalogue of Microorganisms (GCM) 10K type strain sequencing project: providing services to taxonomists for standard genome sequencing and annotation.</title>
        <authorList>
            <consortium name="The Broad Institute Genomics Platform"/>
            <consortium name="The Broad Institute Genome Sequencing Center for Infectious Disease"/>
            <person name="Wu L."/>
            <person name="Ma J."/>
        </authorList>
    </citation>
    <scope>NUCLEOTIDE SEQUENCE [LARGE SCALE GENOMIC DNA]</scope>
    <source>
        <strain evidence="3">JCM 30846</strain>
    </source>
</reference>
<evidence type="ECO:0000313" key="2">
    <source>
        <dbReference type="EMBL" id="GAA3744617.1"/>
    </source>
</evidence>
<organism evidence="2 3">
    <name type="scientific">Streptomyces tremellae</name>
    <dbReference type="NCBI Taxonomy" id="1124239"/>
    <lineage>
        <taxon>Bacteria</taxon>
        <taxon>Bacillati</taxon>
        <taxon>Actinomycetota</taxon>
        <taxon>Actinomycetes</taxon>
        <taxon>Kitasatosporales</taxon>
        <taxon>Streptomycetaceae</taxon>
        <taxon>Streptomyces</taxon>
    </lineage>
</organism>
<keyword evidence="3" id="KW-1185">Reference proteome</keyword>
<dbReference type="EMBL" id="BAABEP010000038">
    <property type="protein sequence ID" value="GAA3744617.1"/>
    <property type="molecule type" value="Genomic_DNA"/>
</dbReference>
<gene>
    <name evidence="2" type="ORF">GCM10023082_46700</name>
</gene>
<evidence type="ECO:0000313" key="3">
    <source>
        <dbReference type="Proteomes" id="UP001499884"/>
    </source>
</evidence>
<comment type="caution">
    <text evidence="2">The sequence shown here is derived from an EMBL/GenBank/DDBJ whole genome shotgun (WGS) entry which is preliminary data.</text>
</comment>
<dbReference type="Proteomes" id="UP001499884">
    <property type="component" value="Unassembled WGS sequence"/>
</dbReference>
<proteinExistence type="predicted"/>
<accession>A0ABP7FSA2</accession>
<feature type="region of interest" description="Disordered" evidence="1">
    <location>
        <begin position="1"/>
        <end position="60"/>
    </location>
</feature>